<gene>
    <name evidence="3" type="ORF">JMUB3870_1267</name>
</gene>
<dbReference type="OrthoDB" id="81864at2"/>
<evidence type="ECO:0000256" key="2">
    <source>
        <dbReference type="SAM" id="SignalP"/>
    </source>
</evidence>
<dbReference type="AlphaFoldDB" id="A0A510K0H5"/>
<feature type="signal peptide" evidence="2">
    <location>
        <begin position="1"/>
        <end position="22"/>
    </location>
</feature>
<dbReference type="Proteomes" id="UP000422644">
    <property type="component" value="Chromosome"/>
</dbReference>
<name>A0A510K0H5_9FUSO</name>
<keyword evidence="4" id="KW-1185">Reference proteome</keyword>
<feature type="region of interest" description="Disordered" evidence="1">
    <location>
        <begin position="102"/>
        <end position="121"/>
    </location>
</feature>
<protein>
    <submittedName>
        <fullName evidence="3">Uncharacterized protein</fullName>
    </submittedName>
</protein>
<evidence type="ECO:0000313" key="4">
    <source>
        <dbReference type="Proteomes" id="UP000422644"/>
    </source>
</evidence>
<feature type="region of interest" description="Disordered" evidence="1">
    <location>
        <begin position="31"/>
        <end position="68"/>
    </location>
</feature>
<reference evidence="3 4" key="1">
    <citation type="submission" date="2019-07" db="EMBL/GenBank/DDBJ databases">
        <title>Complete Genome Sequence of Leptotrichia trevisanii Strain JMUB3870.</title>
        <authorList>
            <person name="Watanabe S."/>
            <person name="Cui L."/>
        </authorList>
    </citation>
    <scope>NUCLEOTIDE SEQUENCE [LARGE SCALE GENOMIC DNA]</scope>
    <source>
        <strain evidence="3 4">JMUB3870</strain>
    </source>
</reference>
<proteinExistence type="predicted"/>
<accession>A0A510K0H5</accession>
<evidence type="ECO:0000313" key="3">
    <source>
        <dbReference type="EMBL" id="BBM45149.1"/>
    </source>
</evidence>
<sequence length="169" mass="18651">MKKIDKNKILGIAILTSLSVFAGTTLTAANSTGRTTTTANSTPSDECKPPHKLQQKDSNGNIIDENGNIIKKPDFTRIEELKKKLNNGKITKSEGTEIAKMLERKGQHKKPNDKCKPKDVPKKLTDAEIQSLTNSLNNGKVSKEEAAKLIEMLNHKPREPKPNDMPPLD</sequence>
<feature type="chain" id="PRO_5021765397" evidence="2">
    <location>
        <begin position="23"/>
        <end position="169"/>
    </location>
</feature>
<dbReference type="EMBL" id="AP019831">
    <property type="protein sequence ID" value="BBM45149.1"/>
    <property type="molecule type" value="Genomic_DNA"/>
</dbReference>
<feature type="compositionally biased region" description="Low complexity" evidence="1">
    <location>
        <begin position="31"/>
        <end position="42"/>
    </location>
</feature>
<feature type="compositionally biased region" description="Low complexity" evidence="1">
    <location>
        <begin position="59"/>
        <end position="68"/>
    </location>
</feature>
<dbReference type="RefSeq" id="WP_026748966.1">
    <property type="nucleotide sequence ID" value="NZ_AP019831.1"/>
</dbReference>
<keyword evidence="2" id="KW-0732">Signal</keyword>
<organism evidence="3 4">
    <name type="scientific">Leptotrichia trevisanii</name>
    <dbReference type="NCBI Taxonomy" id="109328"/>
    <lineage>
        <taxon>Bacteria</taxon>
        <taxon>Fusobacteriati</taxon>
        <taxon>Fusobacteriota</taxon>
        <taxon>Fusobacteriia</taxon>
        <taxon>Fusobacteriales</taxon>
        <taxon>Leptotrichiaceae</taxon>
        <taxon>Leptotrichia</taxon>
    </lineage>
</organism>
<evidence type="ECO:0000256" key="1">
    <source>
        <dbReference type="SAM" id="MobiDB-lite"/>
    </source>
</evidence>